<feature type="transmembrane region" description="Helical" evidence="7">
    <location>
        <begin position="29"/>
        <end position="50"/>
    </location>
</feature>
<evidence type="ECO:0000256" key="4">
    <source>
        <dbReference type="ARBA" id="ARBA00023136"/>
    </source>
</evidence>
<evidence type="ECO:0000256" key="7">
    <source>
        <dbReference type="SAM" id="Phobius"/>
    </source>
</evidence>
<dbReference type="EMBL" id="WNKQ01000001">
    <property type="protein sequence ID" value="KAF5853913.1"/>
    <property type="molecule type" value="Genomic_DNA"/>
</dbReference>
<evidence type="ECO:0000313" key="10">
    <source>
        <dbReference type="Proteomes" id="UP000624244"/>
    </source>
</evidence>
<reference evidence="9" key="1">
    <citation type="submission" date="2019-11" db="EMBL/GenBank/DDBJ databases">
        <title>Bipolaris sorokiniana Genome sequencing.</title>
        <authorList>
            <person name="Wang H."/>
        </authorList>
    </citation>
    <scope>NUCLEOTIDE SEQUENCE</scope>
</reference>
<dbReference type="Proteomes" id="UP000624244">
    <property type="component" value="Unassembled WGS sequence"/>
</dbReference>
<evidence type="ECO:0000259" key="8">
    <source>
        <dbReference type="Pfam" id="PF20684"/>
    </source>
</evidence>
<feature type="region of interest" description="Disordered" evidence="6">
    <location>
        <begin position="375"/>
        <end position="408"/>
    </location>
</feature>
<gene>
    <name evidence="9" type="ORF">GGP41_006681</name>
</gene>
<feature type="transmembrane region" description="Helical" evidence="7">
    <location>
        <begin position="160"/>
        <end position="181"/>
    </location>
</feature>
<evidence type="ECO:0000256" key="1">
    <source>
        <dbReference type="ARBA" id="ARBA00004141"/>
    </source>
</evidence>
<dbReference type="AlphaFoldDB" id="A0A8H5ZNG4"/>
<sequence>MTITPVSVTNLRDHPDNANLPTSNQPATIIGTTVAFLSIAFITLSLRLWVRIKDHLWGWDDCFVVLAGIASFCGDVLHKIDYGLATDGCTTVPADGLGLHLWTLDSKHIMLYFKHIYSTNAAYCASATLIKLAILFQYLRLFAEAAPTTATNGYRLARRLTWGMIVICTIWGLTFFLLAIFSCRPIAKNWNMNLPGRCIGWGAKDPAEFFPMFLGHSVSNLLLDAMVLLLPVPFITALRIAGKSRAGLIGLFILGSTVVLVALGRLITLAVNRAGTVPDLDMSFHTPVVYIFAVLEVNFAIITASIPIFWPVIATLASNKIFVVNEVEIRVEDIARYESFDSNGAISLPDRKSTPSGDSKTGMVTTILDHIPRRSGEKLSSSNHAHDGSAASSINQPMGTGFVGRKSSNASTIGRPFAELGSRPSQDSSRHLYQISCKDHTSKNFTKNDGDDWFAEMDRVNPHGPVTTTVQKTSVPFEHIKVFDNK</sequence>
<comment type="caution">
    <text evidence="9">The sequence shown here is derived from an EMBL/GenBank/DDBJ whole genome shotgun (WGS) entry which is preliminary data.</text>
</comment>
<evidence type="ECO:0000256" key="5">
    <source>
        <dbReference type="ARBA" id="ARBA00038359"/>
    </source>
</evidence>
<dbReference type="PANTHER" id="PTHR33048">
    <property type="entry name" value="PTH11-LIKE INTEGRAL MEMBRANE PROTEIN (AFU_ORTHOLOGUE AFUA_5G11245)"/>
    <property type="match status" value="1"/>
</dbReference>
<comment type="subcellular location">
    <subcellularLocation>
        <location evidence="1">Membrane</location>
        <topology evidence="1">Multi-pass membrane protein</topology>
    </subcellularLocation>
</comment>
<evidence type="ECO:0000256" key="6">
    <source>
        <dbReference type="SAM" id="MobiDB-lite"/>
    </source>
</evidence>
<comment type="similarity">
    <text evidence="5">Belongs to the SAT4 family.</text>
</comment>
<keyword evidence="2 7" id="KW-0812">Transmembrane</keyword>
<dbReference type="Pfam" id="PF20684">
    <property type="entry name" value="Fung_rhodopsin"/>
    <property type="match status" value="1"/>
</dbReference>
<organism evidence="9 10">
    <name type="scientific">Cochliobolus sativus</name>
    <name type="common">Common root rot and spot blotch fungus</name>
    <name type="synonym">Bipolaris sorokiniana</name>
    <dbReference type="NCBI Taxonomy" id="45130"/>
    <lineage>
        <taxon>Eukaryota</taxon>
        <taxon>Fungi</taxon>
        <taxon>Dikarya</taxon>
        <taxon>Ascomycota</taxon>
        <taxon>Pezizomycotina</taxon>
        <taxon>Dothideomycetes</taxon>
        <taxon>Pleosporomycetidae</taxon>
        <taxon>Pleosporales</taxon>
        <taxon>Pleosporineae</taxon>
        <taxon>Pleosporaceae</taxon>
        <taxon>Bipolaris</taxon>
    </lineage>
</organism>
<dbReference type="PANTHER" id="PTHR33048:SF47">
    <property type="entry name" value="INTEGRAL MEMBRANE PROTEIN-RELATED"/>
    <property type="match status" value="1"/>
</dbReference>
<proteinExistence type="inferred from homology"/>
<feature type="transmembrane region" description="Helical" evidence="7">
    <location>
        <begin position="221"/>
        <end position="241"/>
    </location>
</feature>
<accession>A0A8H5ZNG4</accession>
<keyword evidence="4 7" id="KW-0472">Membrane</keyword>
<dbReference type="InterPro" id="IPR049326">
    <property type="entry name" value="Rhodopsin_dom_fungi"/>
</dbReference>
<feature type="transmembrane region" description="Helical" evidence="7">
    <location>
        <begin position="288"/>
        <end position="310"/>
    </location>
</feature>
<protein>
    <recommendedName>
        <fullName evidence="8">Rhodopsin domain-containing protein</fullName>
    </recommendedName>
</protein>
<feature type="domain" description="Rhodopsin" evidence="8">
    <location>
        <begin position="46"/>
        <end position="314"/>
    </location>
</feature>
<evidence type="ECO:0000313" key="9">
    <source>
        <dbReference type="EMBL" id="KAF5853913.1"/>
    </source>
</evidence>
<evidence type="ECO:0000256" key="2">
    <source>
        <dbReference type="ARBA" id="ARBA00022692"/>
    </source>
</evidence>
<keyword evidence="3 7" id="KW-1133">Transmembrane helix</keyword>
<evidence type="ECO:0000256" key="3">
    <source>
        <dbReference type="ARBA" id="ARBA00022989"/>
    </source>
</evidence>
<feature type="transmembrane region" description="Helical" evidence="7">
    <location>
        <begin position="120"/>
        <end position="139"/>
    </location>
</feature>
<dbReference type="GO" id="GO:0016020">
    <property type="term" value="C:membrane"/>
    <property type="evidence" value="ECO:0007669"/>
    <property type="project" value="UniProtKB-SubCell"/>
</dbReference>
<name>A0A8H5ZNG4_COCSA</name>
<feature type="transmembrane region" description="Helical" evidence="7">
    <location>
        <begin position="248"/>
        <end position="268"/>
    </location>
</feature>
<dbReference type="InterPro" id="IPR052337">
    <property type="entry name" value="SAT4-like"/>
</dbReference>
<feature type="transmembrane region" description="Helical" evidence="7">
    <location>
        <begin position="62"/>
        <end position="80"/>
    </location>
</feature>